<keyword evidence="1" id="KW-0597">Phosphoprotein</keyword>
<feature type="domain" description="PH" evidence="2">
    <location>
        <begin position="1"/>
        <end position="90"/>
    </location>
</feature>
<dbReference type="GeneTree" id="ENSGT00940000160883"/>
<dbReference type="GO" id="GO:0005158">
    <property type="term" value="F:insulin receptor binding"/>
    <property type="evidence" value="ECO:0007669"/>
    <property type="project" value="InterPro"/>
</dbReference>
<dbReference type="PRINTS" id="PR00628">
    <property type="entry name" value="INSULINRSI"/>
</dbReference>
<evidence type="ECO:0000259" key="2">
    <source>
        <dbReference type="PROSITE" id="PS50003"/>
    </source>
</evidence>
<evidence type="ECO:0000259" key="3">
    <source>
        <dbReference type="PROSITE" id="PS51064"/>
    </source>
</evidence>
<evidence type="ECO:0000256" key="1">
    <source>
        <dbReference type="ARBA" id="ARBA00022553"/>
    </source>
</evidence>
<dbReference type="HOGENOM" id="CLU_004902_3_0_1"/>
<dbReference type="CDD" id="cd01204">
    <property type="entry name" value="PTB_IRS"/>
    <property type="match status" value="1"/>
</dbReference>
<name>H3D0K1_TETNG</name>
<dbReference type="GO" id="GO:0005886">
    <property type="term" value="C:plasma membrane"/>
    <property type="evidence" value="ECO:0007669"/>
    <property type="project" value="TreeGrafter"/>
</dbReference>
<dbReference type="PROSITE" id="PS51064">
    <property type="entry name" value="IRS_PTB"/>
    <property type="match status" value="1"/>
</dbReference>
<dbReference type="InterPro" id="IPR001849">
    <property type="entry name" value="PH_domain"/>
</dbReference>
<dbReference type="InterPro" id="IPR002404">
    <property type="entry name" value="IRS_PTB"/>
</dbReference>
<dbReference type="Gene3D" id="2.30.29.30">
    <property type="entry name" value="Pleckstrin-homology domain (PH domain)/Phosphotyrosine-binding domain (PTB)"/>
    <property type="match status" value="2"/>
</dbReference>
<organism evidence="4 5">
    <name type="scientific">Tetraodon nigroviridis</name>
    <name type="common">Spotted green pufferfish</name>
    <name type="synonym">Chelonodon nigroviridis</name>
    <dbReference type="NCBI Taxonomy" id="99883"/>
    <lineage>
        <taxon>Eukaryota</taxon>
        <taxon>Metazoa</taxon>
        <taxon>Chordata</taxon>
        <taxon>Craniata</taxon>
        <taxon>Vertebrata</taxon>
        <taxon>Euteleostomi</taxon>
        <taxon>Actinopterygii</taxon>
        <taxon>Neopterygii</taxon>
        <taxon>Teleostei</taxon>
        <taxon>Neoteleostei</taxon>
        <taxon>Acanthomorphata</taxon>
        <taxon>Eupercaria</taxon>
        <taxon>Tetraodontiformes</taxon>
        <taxon>Tetradontoidea</taxon>
        <taxon>Tetraodontidae</taxon>
        <taxon>Tetraodon</taxon>
    </lineage>
</organism>
<dbReference type="PANTHER" id="PTHR10614:SF8">
    <property type="entry name" value="INSULIN RECEPTOR SUBSTRATE 3"/>
    <property type="match status" value="1"/>
</dbReference>
<feature type="domain" description="IRS-type PTB" evidence="3">
    <location>
        <begin position="118"/>
        <end position="223"/>
    </location>
</feature>
<dbReference type="Proteomes" id="UP000007303">
    <property type="component" value="Unassembled WGS sequence"/>
</dbReference>
<dbReference type="Ensembl" id="ENSTNIT00000014233.1">
    <property type="protein sequence ID" value="ENSTNIP00000014037.1"/>
    <property type="gene ID" value="ENSTNIG00000011102.1"/>
</dbReference>
<evidence type="ECO:0008006" key="6">
    <source>
        <dbReference type="Google" id="ProtNLM"/>
    </source>
</evidence>
<proteinExistence type="predicted"/>
<dbReference type="OMA" id="HRICLTH"/>
<keyword evidence="5" id="KW-1185">Reference proteome</keyword>
<dbReference type="InterPro" id="IPR039011">
    <property type="entry name" value="IRS"/>
</dbReference>
<dbReference type="PROSITE" id="PS50003">
    <property type="entry name" value="PH_DOMAIN"/>
    <property type="match status" value="1"/>
</dbReference>
<sequence>HRRYFVLRAGSHTGPSRLEWYKNEQKFTAAKKSGGKAACLAPVLLGVSRISSARRGHTVALYAKDQTVVLVAEEQWGQEEWYLAVKKLIEEERKDDECGEGFSEEDDGYCTLPAAPLFREVWPVTVKARGLGCSKSLTGESRLCLTASSLILVRVGVSSDLPSVTMPLLSVRRFGHLEGSFYLELGRSAPSGAGEVWMEAQDQAAAQNIHEAVREAVRSMRLL</sequence>
<dbReference type="Pfam" id="PF02174">
    <property type="entry name" value="IRS"/>
    <property type="match status" value="1"/>
</dbReference>
<dbReference type="STRING" id="99883.ENSTNIP00000014037"/>
<dbReference type="SUPFAM" id="SSF50729">
    <property type="entry name" value="PH domain-like"/>
    <property type="match status" value="2"/>
</dbReference>
<dbReference type="SMART" id="SM00310">
    <property type="entry name" value="PTBI"/>
    <property type="match status" value="1"/>
</dbReference>
<dbReference type="InterPro" id="IPR011993">
    <property type="entry name" value="PH-like_dom_sf"/>
</dbReference>
<dbReference type="GO" id="GO:0043548">
    <property type="term" value="F:phosphatidylinositol 3-kinase binding"/>
    <property type="evidence" value="ECO:0007669"/>
    <property type="project" value="TreeGrafter"/>
</dbReference>
<dbReference type="InParanoid" id="H3D0K1"/>
<protein>
    <recommendedName>
        <fullName evidence="6">IRS-type PTB domain-containing protein</fullName>
    </recommendedName>
</protein>
<reference evidence="5" key="1">
    <citation type="journal article" date="2004" name="Nature">
        <title>Genome duplication in the teleost fish Tetraodon nigroviridis reveals the early vertebrate proto-karyotype.</title>
        <authorList>
            <person name="Jaillon O."/>
            <person name="Aury J.-M."/>
            <person name="Brunet F."/>
            <person name="Petit J.-L."/>
            <person name="Stange-Thomann N."/>
            <person name="Mauceli E."/>
            <person name="Bouneau L."/>
            <person name="Fischer C."/>
            <person name="Ozouf-Costaz C."/>
            <person name="Bernot A."/>
            <person name="Nicaud S."/>
            <person name="Jaffe D."/>
            <person name="Fisher S."/>
            <person name="Lutfalla G."/>
            <person name="Dossat C."/>
            <person name="Segurens B."/>
            <person name="Dasilva C."/>
            <person name="Salanoubat M."/>
            <person name="Levy M."/>
            <person name="Boudet N."/>
            <person name="Castellano S."/>
            <person name="Anthouard V."/>
            <person name="Jubin C."/>
            <person name="Castelli V."/>
            <person name="Katinka M."/>
            <person name="Vacherie B."/>
            <person name="Biemont C."/>
            <person name="Skalli Z."/>
            <person name="Cattolico L."/>
            <person name="Poulain J."/>
            <person name="De Berardinis V."/>
            <person name="Cruaud C."/>
            <person name="Duprat S."/>
            <person name="Brottier P."/>
            <person name="Coutanceau J.-P."/>
            <person name="Gouzy J."/>
            <person name="Parra G."/>
            <person name="Lardier G."/>
            <person name="Chapple C."/>
            <person name="McKernan K.J."/>
            <person name="McEwan P."/>
            <person name="Bosak S."/>
            <person name="Kellis M."/>
            <person name="Volff J.-N."/>
            <person name="Guigo R."/>
            <person name="Zody M.C."/>
            <person name="Mesirov J."/>
            <person name="Lindblad-Toh K."/>
            <person name="Birren B."/>
            <person name="Nusbaum C."/>
            <person name="Kahn D."/>
            <person name="Robinson-Rechavi M."/>
            <person name="Laudet V."/>
            <person name="Schachter V."/>
            <person name="Quetier F."/>
            <person name="Saurin W."/>
            <person name="Scarpelli C."/>
            <person name="Wincker P."/>
            <person name="Lander E.S."/>
            <person name="Weissenbach J."/>
            <person name="Roest Crollius H."/>
        </authorList>
    </citation>
    <scope>NUCLEOTIDE SEQUENCE [LARGE SCALE GENOMIC DNA]</scope>
</reference>
<dbReference type="SMART" id="SM01244">
    <property type="entry name" value="IRS"/>
    <property type="match status" value="1"/>
</dbReference>
<reference evidence="4" key="2">
    <citation type="submission" date="2025-08" db="UniProtKB">
        <authorList>
            <consortium name="Ensembl"/>
        </authorList>
    </citation>
    <scope>IDENTIFICATION</scope>
</reference>
<dbReference type="GO" id="GO:0008286">
    <property type="term" value="P:insulin receptor signaling pathway"/>
    <property type="evidence" value="ECO:0007669"/>
    <property type="project" value="InterPro"/>
</dbReference>
<evidence type="ECO:0000313" key="5">
    <source>
        <dbReference type="Proteomes" id="UP000007303"/>
    </source>
</evidence>
<dbReference type="AlphaFoldDB" id="H3D0K1"/>
<dbReference type="PANTHER" id="PTHR10614">
    <property type="entry name" value="INSULIN RECEPTOR SUBSTRATE"/>
    <property type="match status" value="1"/>
</dbReference>
<evidence type="ECO:0000313" key="4">
    <source>
        <dbReference type="Ensembl" id="ENSTNIP00000014037.1"/>
    </source>
</evidence>
<reference evidence="4" key="3">
    <citation type="submission" date="2025-09" db="UniProtKB">
        <authorList>
            <consortium name="Ensembl"/>
        </authorList>
    </citation>
    <scope>IDENTIFICATION</scope>
</reference>
<dbReference type="GO" id="GO:0005829">
    <property type="term" value="C:cytosol"/>
    <property type="evidence" value="ECO:0007669"/>
    <property type="project" value="TreeGrafter"/>
</dbReference>
<accession>H3D0K1</accession>